<dbReference type="EC" id="7.1.1.-" evidence="5"/>
<comment type="catalytic activity">
    <reaction evidence="5">
        <text>a quinone + NADH + 5 H(+)(in) = a quinol + NAD(+) + 4 H(+)(out)</text>
        <dbReference type="Rhea" id="RHEA:57888"/>
        <dbReference type="ChEBI" id="CHEBI:15378"/>
        <dbReference type="ChEBI" id="CHEBI:24646"/>
        <dbReference type="ChEBI" id="CHEBI:57540"/>
        <dbReference type="ChEBI" id="CHEBI:57945"/>
        <dbReference type="ChEBI" id="CHEBI:132124"/>
    </reaction>
</comment>
<comment type="subunit">
    <text evidence="5">NDH-1 is composed of 14 different subunits. Subunits NuoA, H, J, K, L, M, N constitute the membrane sector of the complex.</text>
</comment>
<feature type="domain" description="NADH:quinone oxidoreductase/Mrp antiporter transmembrane" evidence="7">
    <location>
        <begin position="126"/>
        <end position="420"/>
    </location>
</feature>
<name>A0A6S6S746_9BACT</name>
<dbReference type="GO" id="GO:0012505">
    <property type="term" value="C:endomembrane system"/>
    <property type="evidence" value="ECO:0007669"/>
    <property type="project" value="UniProtKB-SubCell"/>
</dbReference>
<evidence type="ECO:0000256" key="1">
    <source>
        <dbReference type="ARBA" id="ARBA00004127"/>
    </source>
</evidence>
<keyword evidence="5" id="KW-0813">Transport</keyword>
<dbReference type="GO" id="GO:0042773">
    <property type="term" value="P:ATP synthesis coupled electron transport"/>
    <property type="evidence" value="ECO:0007669"/>
    <property type="project" value="InterPro"/>
</dbReference>
<dbReference type="NCBIfam" id="TIGR01770">
    <property type="entry name" value="NDH_I_N"/>
    <property type="match status" value="1"/>
</dbReference>
<evidence type="ECO:0000313" key="8">
    <source>
        <dbReference type="EMBL" id="CAA6801257.1"/>
    </source>
</evidence>
<evidence type="ECO:0000256" key="6">
    <source>
        <dbReference type="RuleBase" id="RU000320"/>
    </source>
</evidence>
<evidence type="ECO:0000256" key="2">
    <source>
        <dbReference type="ARBA" id="ARBA00022692"/>
    </source>
</evidence>
<feature type="transmembrane region" description="Helical" evidence="5">
    <location>
        <begin position="410"/>
        <end position="436"/>
    </location>
</feature>
<dbReference type="AlphaFoldDB" id="A0A6S6S746"/>
<keyword evidence="5 8" id="KW-0830">Ubiquinone</keyword>
<dbReference type="InterPro" id="IPR001750">
    <property type="entry name" value="ND/Mrp_TM"/>
</dbReference>
<dbReference type="InterPro" id="IPR010096">
    <property type="entry name" value="NADH-Q_OxRdtase_suN/2"/>
</dbReference>
<dbReference type="EMBL" id="CACVAW010000005">
    <property type="protein sequence ID" value="CAA6801257.1"/>
    <property type="molecule type" value="Genomic_DNA"/>
</dbReference>
<feature type="transmembrane region" description="Helical" evidence="5">
    <location>
        <begin position="106"/>
        <end position="124"/>
    </location>
</feature>
<dbReference type="PANTHER" id="PTHR22773">
    <property type="entry name" value="NADH DEHYDROGENASE"/>
    <property type="match status" value="1"/>
</dbReference>
<feature type="transmembrane region" description="Helical" evidence="5">
    <location>
        <begin position="130"/>
        <end position="150"/>
    </location>
</feature>
<dbReference type="GO" id="GO:0008137">
    <property type="term" value="F:NADH dehydrogenase (ubiquinone) activity"/>
    <property type="evidence" value="ECO:0007669"/>
    <property type="project" value="InterPro"/>
</dbReference>
<sequence>MNNLTLEALNLSVFTPMGVLLIGALLILCLDLIQKDLSVNFYTMITTIFLLVDLVAVLSSNSGDEAFFGLLKVDGVSIIAQSIVIVGALLFILLSIIPKKFNEFRFAEYFSLFLFSVVGFQFMVSSTNLILILLGLEIASLCIYILIAIHNTHKSIEAAIKFFTLGAISSSFFLLGIFVMYLLTSSIDLVEITARIQTSNHTLIILSLCCFLVSIGFKLSLVPFHRWVADVYDGSSEIMAGYISIVPKIAGIVIAYRIFTPFLEMNIEWLYNILYFIIVSSMLLSNIMAMVQNDVKRMLGYSSIGHSAFILAAILITNEQTLHSIFLYWSMFMFTNMGIFTVLWVSRNKLKKWHKYHDQPHIKFSGLIYSNPFLAIVFSVFMFSLAGIPPFALFWGKFYLIGTVVNSGEIYLALTMAVSGIMAVFYSLRLIVYILLKEPVELDGQIYITNVSWYNKFVMAMSAIVVFFSMSIIGGLLGYFYEILK</sequence>
<dbReference type="Pfam" id="PF00361">
    <property type="entry name" value="Proton_antipo_M"/>
    <property type="match status" value="1"/>
</dbReference>
<feature type="transmembrane region" description="Helical" evidence="5">
    <location>
        <begin position="245"/>
        <end position="263"/>
    </location>
</feature>
<feature type="transmembrane region" description="Helical" evidence="5">
    <location>
        <begin position="322"/>
        <end position="345"/>
    </location>
</feature>
<feature type="transmembrane region" description="Helical" evidence="5">
    <location>
        <begin position="39"/>
        <end position="58"/>
    </location>
</feature>
<evidence type="ECO:0000259" key="7">
    <source>
        <dbReference type="Pfam" id="PF00361"/>
    </source>
</evidence>
<comment type="function">
    <text evidence="5">NDH-1 shuttles electrons from NADH, via FMN and iron-sulfur (Fe-S) centers, to quinones in the respiratory chain. The immediate electron acceptor for the enzyme in this species is believed to be ubiquinone. Couples the redox reaction to proton translocation (for every two electrons transferred, four hydrogen ions are translocated across the cytoplasmic membrane), and thus conserves the redox energy in a proton gradient.</text>
</comment>
<protein>
    <recommendedName>
        <fullName evidence="5">NADH-quinone oxidoreductase subunit N</fullName>
        <ecNumber evidence="5">7.1.1.-</ecNumber>
    </recommendedName>
    <alternativeName>
        <fullName evidence="5">NADH dehydrogenase I subunit N</fullName>
    </alternativeName>
    <alternativeName>
        <fullName evidence="5">NDH-1 subunit N</fullName>
    </alternativeName>
</protein>
<dbReference type="GO" id="GO:0005886">
    <property type="term" value="C:plasma membrane"/>
    <property type="evidence" value="ECO:0007669"/>
    <property type="project" value="UniProtKB-SubCell"/>
</dbReference>
<keyword evidence="3 5" id="KW-1133">Transmembrane helix</keyword>
<feature type="transmembrane region" description="Helical" evidence="5">
    <location>
        <begin position="203"/>
        <end position="224"/>
    </location>
</feature>
<feature type="transmembrane region" description="Helical" evidence="5">
    <location>
        <begin position="298"/>
        <end position="316"/>
    </location>
</feature>
<proteinExistence type="inferred from homology"/>
<feature type="transmembrane region" description="Helical" evidence="5">
    <location>
        <begin position="78"/>
        <end position="97"/>
    </location>
</feature>
<keyword evidence="5" id="KW-1003">Cell membrane</keyword>
<dbReference type="GO" id="GO:0050136">
    <property type="term" value="F:NADH dehydrogenase (quinone) (non-electrogenic) activity"/>
    <property type="evidence" value="ECO:0007669"/>
    <property type="project" value="UniProtKB-UniRule"/>
</dbReference>
<keyword evidence="5" id="KW-0874">Quinone</keyword>
<feature type="transmembrane region" description="Helical" evidence="5">
    <location>
        <begin position="269"/>
        <end position="291"/>
    </location>
</feature>
<feature type="transmembrane region" description="Helical" evidence="5">
    <location>
        <begin position="12"/>
        <end position="32"/>
    </location>
</feature>
<evidence type="ECO:0000256" key="3">
    <source>
        <dbReference type="ARBA" id="ARBA00022989"/>
    </source>
</evidence>
<keyword evidence="5" id="KW-1278">Translocase</keyword>
<dbReference type="NCBIfam" id="NF004444">
    <property type="entry name" value="PRK05777.2-2"/>
    <property type="match status" value="1"/>
</dbReference>
<feature type="transmembrane region" description="Helical" evidence="5">
    <location>
        <begin position="366"/>
        <end position="390"/>
    </location>
</feature>
<dbReference type="HAMAP" id="MF_00445">
    <property type="entry name" value="NDH1_NuoN_1"/>
    <property type="match status" value="1"/>
</dbReference>
<feature type="transmembrane region" description="Helical" evidence="5">
    <location>
        <begin position="162"/>
        <end position="183"/>
    </location>
</feature>
<keyword evidence="5" id="KW-0520">NAD</keyword>
<accession>A0A6S6S746</accession>
<dbReference type="GO" id="GO:0048038">
    <property type="term" value="F:quinone binding"/>
    <property type="evidence" value="ECO:0007669"/>
    <property type="project" value="UniProtKB-KW"/>
</dbReference>
<feature type="transmembrane region" description="Helical" evidence="5">
    <location>
        <begin position="457"/>
        <end position="481"/>
    </location>
</feature>
<evidence type="ECO:0000256" key="4">
    <source>
        <dbReference type="ARBA" id="ARBA00023136"/>
    </source>
</evidence>
<comment type="subcellular location">
    <subcellularLocation>
        <location evidence="5">Cell membrane</location>
        <topology evidence="5">Multi-pass membrane protein</topology>
    </subcellularLocation>
    <subcellularLocation>
        <location evidence="1">Endomembrane system</location>
        <topology evidence="1">Multi-pass membrane protein</topology>
    </subcellularLocation>
    <subcellularLocation>
        <location evidence="6">Membrane</location>
        <topology evidence="6">Multi-pass membrane protein</topology>
    </subcellularLocation>
</comment>
<gene>
    <name evidence="5" type="primary">nuoN</name>
    <name evidence="8" type="ORF">HELGO_WM11041</name>
</gene>
<keyword evidence="8" id="KW-0560">Oxidoreductase</keyword>
<keyword evidence="2 5" id="KW-0812">Transmembrane</keyword>
<reference evidence="8" key="1">
    <citation type="submission" date="2020-01" db="EMBL/GenBank/DDBJ databases">
        <authorList>
            <person name="Meier V. D."/>
            <person name="Meier V D."/>
        </authorList>
    </citation>
    <scope>NUCLEOTIDE SEQUENCE</scope>
    <source>
        <strain evidence="8">HLG_WM_MAG_12</strain>
    </source>
</reference>
<comment type="similarity">
    <text evidence="5">Belongs to the complex I subunit 2 family.</text>
</comment>
<organism evidence="8">
    <name type="scientific">uncultured Campylobacterales bacterium</name>
    <dbReference type="NCBI Taxonomy" id="352960"/>
    <lineage>
        <taxon>Bacteria</taxon>
        <taxon>Pseudomonadati</taxon>
        <taxon>Campylobacterota</taxon>
        <taxon>Epsilonproteobacteria</taxon>
        <taxon>Campylobacterales</taxon>
        <taxon>environmental samples</taxon>
    </lineage>
</organism>
<keyword evidence="4 5" id="KW-0472">Membrane</keyword>
<evidence type="ECO:0000256" key="5">
    <source>
        <dbReference type="HAMAP-Rule" id="MF_00445"/>
    </source>
</evidence>